<sequence length="439" mass="47434">MERVAERDLVRCLPSSNDLYSLAAVETLGNLPESAKAPNPLSEWLLQVQKQPVKSTGRNLTKQPAGIPEPRPSSQRWSLSAQSNNNPVCEMESVPSHPPSLASVKEEPTAGEALQEATMSFVPSMPLMQMLPSPIPTASTPVKSAGKKRKPKTQANTTVKKSVPPAQLRSMQPSKTQPMSAASSVSVPRVLELSEPSAVAHRDGIFIPMRETLVHQGSTMDRDMDNITGYPTPIAHTEMSAMTSIAAGPTSAFGKTRPLTQMYSPAPVFMSVAQSSGAVRNEEPSLGLSSISHRLSGFTCPSIQNVPALSALNEQAQAPAAITLAPPAVKENSSAFSSSVHRRSTHFAKNSLGTTRLENIVSNLTLVCHEEDAIRLRMSELDQSIASALATLQALKKKREELKVKEIHARKKRLELLQRLQGVTLGMRENATDHTNMKP</sequence>
<comment type="caution">
    <text evidence="1">The sequence shown here is derived from an EMBL/GenBank/DDBJ whole genome shotgun (WGS) entry which is preliminary data.</text>
</comment>
<keyword evidence="2" id="KW-1185">Reference proteome</keyword>
<dbReference type="Proteomes" id="UP000821845">
    <property type="component" value="Chromosome 11"/>
</dbReference>
<evidence type="ECO:0000313" key="1">
    <source>
        <dbReference type="EMBL" id="KAH6941247.1"/>
    </source>
</evidence>
<organism evidence="1 2">
    <name type="scientific">Hyalomma asiaticum</name>
    <name type="common">Tick</name>
    <dbReference type="NCBI Taxonomy" id="266040"/>
    <lineage>
        <taxon>Eukaryota</taxon>
        <taxon>Metazoa</taxon>
        <taxon>Ecdysozoa</taxon>
        <taxon>Arthropoda</taxon>
        <taxon>Chelicerata</taxon>
        <taxon>Arachnida</taxon>
        <taxon>Acari</taxon>
        <taxon>Parasitiformes</taxon>
        <taxon>Ixodida</taxon>
        <taxon>Ixodoidea</taxon>
        <taxon>Ixodidae</taxon>
        <taxon>Hyalomminae</taxon>
        <taxon>Hyalomma</taxon>
    </lineage>
</organism>
<protein>
    <submittedName>
        <fullName evidence="1">Uncharacterized protein</fullName>
    </submittedName>
</protein>
<proteinExistence type="predicted"/>
<accession>A0ACB7T4P1</accession>
<dbReference type="EMBL" id="CM023491">
    <property type="protein sequence ID" value="KAH6941247.1"/>
    <property type="molecule type" value="Genomic_DNA"/>
</dbReference>
<name>A0ACB7T4P1_HYAAI</name>
<reference evidence="1" key="1">
    <citation type="submission" date="2020-05" db="EMBL/GenBank/DDBJ databases">
        <title>Large-scale comparative analyses of tick genomes elucidate their genetic diversity and vector capacities.</title>
        <authorList>
            <person name="Jia N."/>
            <person name="Wang J."/>
            <person name="Shi W."/>
            <person name="Du L."/>
            <person name="Sun Y."/>
            <person name="Zhan W."/>
            <person name="Jiang J."/>
            <person name="Wang Q."/>
            <person name="Zhang B."/>
            <person name="Ji P."/>
            <person name="Sakyi L.B."/>
            <person name="Cui X."/>
            <person name="Yuan T."/>
            <person name="Jiang B."/>
            <person name="Yang W."/>
            <person name="Lam T.T.-Y."/>
            <person name="Chang Q."/>
            <person name="Ding S."/>
            <person name="Wang X."/>
            <person name="Zhu J."/>
            <person name="Ruan X."/>
            <person name="Zhao L."/>
            <person name="Wei J."/>
            <person name="Que T."/>
            <person name="Du C."/>
            <person name="Cheng J."/>
            <person name="Dai P."/>
            <person name="Han X."/>
            <person name="Huang E."/>
            <person name="Gao Y."/>
            <person name="Liu J."/>
            <person name="Shao H."/>
            <person name="Ye R."/>
            <person name="Li L."/>
            <person name="Wei W."/>
            <person name="Wang X."/>
            <person name="Wang C."/>
            <person name="Yang T."/>
            <person name="Huo Q."/>
            <person name="Li W."/>
            <person name="Guo W."/>
            <person name="Chen H."/>
            <person name="Zhou L."/>
            <person name="Ni X."/>
            <person name="Tian J."/>
            <person name="Zhou Y."/>
            <person name="Sheng Y."/>
            <person name="Liu T."/>
            <person name="Pan Y."/>
            <person name="Xia L."/>
            <person name="Li J."/>
            <person name="Zhao F."/>
            <person name="Cao W."/>
        </authorList>
    </citation>
    <scope>NUCLEOTIDE SEQUENCE</scope>
    <source>
        <strain evidence="1">Hyas-2018</strain>
    </source>
</reference>
<evidence type="ECO:0000313" key="2">
    <source>
        <dbReference type="Proteomes" id="UP000821845"/>
    </source>
</evidence>
<gene>
    <name evidence="1" type="ORF">HPB50_015153</name>
</gene>